<evidence type="ECO:0000313" key="2">
    <source>
        <dbReference type="Proteomes" id="UP000814033"/>
    </source>
</evidence>
<protein>
    <submittedName>
        <fullName evidence="1">Uncharacterized protein</fullName>
    </submittedName>
</protein>
<reference evidence="1" key="1">
    <citation type="submission" date="2021-02" db="EMBL/GenBank/DDBJ databases">
        <authorList>
            <consortium name="DOE Joint Genome Institute"/>
            <person name="Ahrendt S."/>
            <person name="Looney B.P."/>
            <person name="Miyauchi S."/>
            <person name="Morin E."/>
            <person name="Drula E."/>
            <person name="Courty P.E."/>
            <person name="Chicoki N."/>
            <person name="Fauchery L."/>
            <person name="Kohler A."/>
            <person name="Kuo A."/>
            <person name="Labutti K."/>
            <person name="Pangilinan J."/>
            <person name="Lipzen A."/>
            <person name="Riley R."/>
            <person name="Andreopoulos W."/>
            <person name="He G."/>
            <person name="Johnson J."/>
            <person name="Barry K.W."/>
            <person name="Grigoriev I.V."/>
            <person name="Nagy L."/>
            <person name="Hibbett D."/>
            <person name="Henrissat B."/>
            <person name="Matheny P.B."/>
            <person name="Labbe J."/>
            <person name="Martin F."/>
        </authorList>
    </citation>
    <scope>NUCLEOTIDE SEQUENCE</scope>
    <source>
        <strain evidence="1">FP105234-sp</strain>
    </source>
</reference>
<gene>
    <name evidence="1" type="ORF">FA95DRAFT_399217</name>
</gene>
<name>A0ACB8RIE4_9AGAM</name>
<proteinExistence type="predicted"/>
<accession>A0ACB8RIE4</accession>
<sequence length="313" mass="33955">MAHLVEARHEETEIRPVHVMDVAQMLTDPISMPTLSCTLALLPIGVDNHENVLQAANALRDLCDANRTALAPHISAFGELHAGLVGVPDTEKAKVLQSIASVIQALPPAEEIPPVEAIVAPVVARLFQALQSSSQLPDESRALAFQQLQTLTGVAKGLTRAAELGGLDDPPALEETERMQRARDDSRMLRVREDMVNALRGTVELWSTDAGISDALSDLFKSITALAADSPAHLSNRRDSSWRAEAGGAREAGAQGSQYHRTRTRVKWHHLSSSTIDIAGATHTCRRSRRDTCSLAPANLCRVVPDLRYELIL</sequence>
<keyword evidence="2" id="KW-1185">Reference proteome</keyword>
<dbReference type="Proteomes" id="UP000814033">
    <property type="component" value="Unassembled WGS sequence"/>
</dbReference>
<reference evidence="1" key="2">
    <citation type="journal article" date="2022" name="New Phytol.">
        <title>Evolutionary transition to the ectomycorrhizal habit in the genomes of a hyperdiverse lineage of mushroom-forming fungi.</title>
        <authorList>
            <person name="Looney B."/>
            <person name="Miyauchi S."/>
            <person name="Morin E."/>
            <person name="Drula E."/>
            <person name="Courty P.E."/>
            <person name="Kohler A."/>
            <person name="Kuo A."/>
            <person name="LaButti K."/>
            <person name="Pangilinan J."/>
            <person name="Lipzen A."/>
            <person name="Riley R."/>
            <person name="Andreopoulos W."/>
            <person name="He G."/>
            <person name="Johnson J."/>
            <person name="Nolan M."/>
            <person name="Tritt A."/>
            <person name="Barry K.W."/>
            <person name="Grigoriev I.V."/>
            <person name="Nagy L.G."/>
            <person name="Hibbett D."/>
            <person name="Henrissat B."/>
            <person name="Matheny P.B."/>
            <person name="Labbe J."/>
            <person name="Martin F.M."/>
        </authorList>
    </citation>
    <scope>NUCLEOTIDE SEQUENCE</scope>
    <source>
        <strain evidence="1">FP105234-sp</strain>
    </source>
</reference>
<comment type="caution">
    <text evidence="1">The sequence shown here is derived from an EMBL/GenBank/DDBJ whole genome shotgun (WGS) entry which is preliminary data.</text>
</comment>
<evidence type="ECO:0000313" key="1">
    <source>
        <dbReference type="EMBL" id="KAI0043476.1"/>
    </source>
</evidence>
<dbReference type="EMBL" id="MU276017">
    <property type="protein sequence ID" value="KAI0043476.1"/>
    <property type="molecule type" value="Genomic_DNA"/>
</dbReference>
<organism evidence="1 2">
    <name type="scientific">Auriscalpium vulgare</name>
    <dbReference type="NCBI Taxonomy" id="40419"/>
    <lineage>
        <taxon>Eukaryota</taxon>
        <taxon>Fungi</taxon>
        <taxon>Dikarya</taxon>
        <taxon>Basidiomycota</taxon>
        <taxon>Agaricomycotina</taxon>
        <taxon>Agaricomycetes</taxon>
        <taxon>Russulales</taxon>
        <taxon>Auriscalpiaceae</taxon>
        <taxon>Auriscalpium</taxon>
    </lineage>
</organism>